<keyword evidence="1" id="KW-0812">Transmembrane</keyword>
<sequence length="752" mass="80024">MIYKPSIIIVFFLAIFMLVSPLSRNADSATIAPSGDIKLSKVADEPSVRLIGPFGRFIVEVEKNGKWEQVWALGYSHQYADLDVDLSKYVKGDEQVKVRLRRELGGKAHIESVYLGSAAPASATGLDADDIRYISKNDHDVVEIGLEKPLVLTFTKGKRTNATFRLRARVEPKVIPHSPFLFPLDNINWDDLNNEAFELSEAKSFYSYKIGANPGRFGLKGDAAEVDNIAPLFKEWSISGSGHPDAYTFGWVRDDGEYLYAVVEFSGDNTRDGAVDYAKVRAVGPKGEKTYKLTEVDSTWGRAGFGPSKRVKYRHKYYEFKVPLADIGAGRGDELKLAFSAYGTNNVTTPGDGSTYDFGNVTVNTGSTVVQNVVHDDAGGARDIDITIATGNATMFSVTNNDCTLNSTTSLQQIQVNVPTGVGGCNVNLTFTPTSNGAKTTKATYDIAASGDEQTLNGTGVGGVVTPPPTASYTLSVHKDGSPPAGMGNVYSDPSGIDCPGTCSATFDEGTEVTLYTKNTNGMNFFRWEDDCADVWRGAPCVLSMTGDSDVGARFYPPATQGASGNGGSNSPPVFDGEGTWLLSPVNGATGVSTTAIFIWANLTDPDGNPISYEIWFCDEFVDGSCSSWSSATVLAAQKPKAMFAGFGALGGVVLIGFLLGGGMRTRGGRAFMLALFFITAGFTAVACSGSSDSSSSDSGTVAESCDSVEEGQQCQQVTGLTSNTTYHWKLVASDGAGGTTDSDTWSFTTGE</sequence>
<accession>A0A3B1D8Z1</accession>
<keyword evidence="1" id="KW-1133">Transmembrane helix</keyword>
<name>A0A3B1D8Z1_9ZZZZ</name>
<gene>
    <name evidence="2" type="ORF">MNBD_NITROSPINAE03-1183</name>
</gene>
<dbReference type="EMBL" id="UOGB01000320">
    <property type="protein sequence ID" value="VAX25157.1"/>
    <property type="molecule type" value="Genomic_DNA"/>
</dbReference>
<dbReference type="AlphaFoldDB" id="A0A3B1D8Z1"/>
<organism evidence="2">
    <name type="scientific">hydrothermal vent metagenome</name>
    <dbReference type="NCBI Taxonomy" id="652676"/>
    <lineage>
        <taxon>unclassified sequences</taxon>
        <taxon>metagenomes</taxon>
        <taxon>ecological metagenomes</taxon>
    </lineage>
</organism>
<feature type="transmembrane region" description="Helical" evidence="1">
    <location>
        <begin position="672"/>
        <end position="692"/>
    </location>
</feature>
<protein>
    <recommendedName>
        <fullName evidence="3">Bacterial repeat domain-containing protein</fullName>
    </recommendedName>
</protein>
<feature type="transmembrane region" description="Helical" evidence="1">
    <location>
        <begin position="642"/>
        <end position="660"/>
    </location>
</feature>
<evidence type="ECO:0000256" key="1">
    <source>
        <dbReference type="SAM" id="Phobius"/>
    </source>
</evidence>
<proteinExistence type="predicted"/>
<reference evidence="2" key="1">
    <citation type="submission" date="2018-06" db="EMBL/GenBank/DDBJ databases">
        <authorList>
            <person name="Zhirakovskaya E."/>
        </authorList>
    </citation>
    <scope>NUCLEOTIDE SEQUENCE</scope>
</reference>
<evidence type="ECO:0000313" key="2">
    <source>
        <dbReference type="EMBL" id="VAX25157.1"/>
    </source>
</evidence>
<keyword evidence="1" id="KW-0472">Membrane</keyword>
<evidence type="ECO:0008006" key="3">
    <source>
        <dbReference type="Google" id="ProtNLM"/>
    </source>
</evidence>